<reference evidence="2" key="1">
    <citation type="journal article" date="2019" name="Int. J. Syst. Evol. Microbiol.">
        <title>The Global Catalogue of Microorganisms (GCM) 10K type strain sequencing project: providing services to taxonomists for standard genome sequencing and annotation.</title>
        <authorList>
            <consortium name="The Broad Institute Genomics Platform"/>
            <consortium name="The Broad Institute Genome Sequencing Center for Infectious Disease"/>
            <person name="Wu L."/>
            <person name="Ma J."/>
        </authorList>
    </citation>
    <scope>NUCLEOTIDE SEQUENCE [LARGE SCALE GENOMIC DNA]</scope>
    <source>
        <strain evidence="2">JCM 17214</strain>
    </source>
</reference>
<gene>
    <name evidence="1" type="ORF">GCM10022406_40160</name>
</gene>
<evidence type="ECO:0000313" key="1">
    <source>
        <dbReference type="EMBL" id="GAA3954535.1"/>
    </source>
</evidence>
<sequence>MKHALLALLLLWLVGPGPSLAQRRARLLQPPANAPAQPLRLELALEQFTSEVHVQVLPEDSSAVLLVEKENTGARRSQVSFQKLDRKLQLSWIKQLDVPEGYDFAAICAEEPMVYALFQDNLREQRLWTAALNSRTGEILTTSFDTKSSRDIYELKALAGNLFVTVQVEQHVTVLLLNLRTGQQQFLPSVYEEIPAQLTFLADSVSQRAKFVVSQTNGVKSRLQVKQLSPQGQLLRTEYVQAASDRGLLTAQMSPGDTTERLLTGTYTLRDPRYSQGLFATDLAAGVTPTGSRESLRFYDFFNFKHFFDFMHPAREARFRQRGTRRRAAGQFRLHYRLLMHDLVPFQNGYVLVAEVYYPHYRFNGYGYGYTRFMNSTRGFDGYTTTQAIVCGFDRHGALLWDNTFVLKDMQQSELLPTVRLCPLPDGQRLALAYLDDDDIHYKVVDRTVTSPNDLSVPLKTSLTMPAERPTSTSNAGMVAWYGNRLLAYGYQHVRVEQGTDREVFFLNAIAFE</sequence>
<protein>
    <submittedName>
        <fullName evidence="1">Uncharacterized protein</fullName>
    </submittedName>
</protein>
<name>A0ABP7NUS1_9BACT</name>
<comment type="caution">
    <text evidence="1">The sequence shown here is derived from an EMBL/GenBank/DDBJ whole genome shotgun (WGS) entry which is preliminary data.</text>
</comment>
<dbReference type="Proteomes" id="UP001499909">
    <property type="component" value="Unassembled WGS sequence"/>
</dbReference>
<evidence type="ECO:0000313" key="2">
    <source>
        <dbReference type="Proteomes" id="UP001499909"/>
    </source>
</evidence>
<organism evidence="1 2">
    <name type="scientific">Hymenobacter algoricola</name>
    <dbReference type="NCBI Taxonomy" id="486267"/>
    <lineage>
        <taxon>Bacteria</taxon>
        <taxon>Pseudomonadati</taxon>
        <taxon>Bacteroidota</taxon>
        <taxon>Cytophagia</taxon>
        <taxon>Cytophagales</taxon>
        <taxon>Hymenobacteraceae</taxon>
        <taxon>Hymenobacter</taxon>
    </lineage>
</organism>
<dbReference type="EMBL" id="BAABDH010000113">
    <property type="protein sequence ID" value="GAA3954535.1"/>
    <property type="molecule type" value="Genomic_DNA"/>
</dbReference>
<accession>A0ABP7NUS1</accession>
<dbReference type="RefSeq" id="WP_345117832.1">
    <property type="nucleotide sequence ID" value="NZ_BAABDH010000113.1"/>
</dbReference>
<proteinExistence type="predicted"/>
<keyword evidence="2" id="KW-1185">Reference proteome</keyword>